<reference evidence="1 2" key="1">
    <citation type="submission" date="2019-01" db="EMBL/GenBank/DDBJ databases">
        <title>Draft genome sequence of Lactobacillus paraplantarum OSY-TC318, a Producer of the novel lantibiotic Paraplantaracin TC318.</title>
        <authorList>
            <person name="Hussein W.E."/>
            <person name="Huang E."/>
            <person name="Yousef A.E."/>
        </authorList>
    </citation>
    <scope>NUCLEOTIDE SEQUENCE [LARGE SCALE GENOMIC DNA]</scope>
    <source>
        <strain evidence="1 2">OSY-TC318</strain>
    </source>
</reference>
<evidence type="ECO:0000313" key="1">
    <source>
        <dbReference type="EMBL" id="TBX34481.1"/>
    </source>
</evidence>
<comment type="caution">
    <text evidence="1">The sequence shown here is derived from an EMBL/GenBank/DDBJ whole genome shotgun (WGS) entry which is preliminary data.</text>
</comment>
<dbReference type="EMBL" id="SEHH01000197">
    <property type="protein sequence ID" value="TBX34481.1"/>
    <property type="molecule type" value="Genomic_DNA"/>
</dbReference>
<dbReference type="AlphaFoldDB" id="A0A4Q9XZE0"/>
<protein>
    <submittedName>
        <fullName evidence="1">Uncharacterized protein</fullName>
    </submittedName>
</protein>
<name>A0A4Q9XZE0_9LACO</name>
<organism evidence="1 2">
    <name type="scientific">Lactiplantibacillus paraplantarum</name>
    <dbReference type="NCBI Taxonomy" id="60520"/>
    <lineage>
        <taxon>Bacteria</taxon>
        <taxon>Bacillati</taxon>
        <taxon>Bacillota</taxon>
        <taxon>Bacilli</taxon>
        <taxon>Lactobacillales</taxon>
        <taxon>Lactobacillaceae</taxon>
        <taxon>Lactiplantibacillus</taxon>
    </lineage>
</organism>
<gene>
    <name evidence="1" type="ORF">EUZ87_16440</name>
</gene>
<proteinExistence type="predicted"/>
<sequence length="248" mass="27553">MHINYIQKYVSTTGVTNRSLGGPLEKSLQNAVKTVCTIANNNNYEMGLVISPGYLSTQQNTADDLVNEITKGLIKGEKISNCWILGTMNGDNKPTKQSKYSKILNFTVSAFRKVSTVTIQPNLIKSPAPFAKDHRKMFFILLWKNKSLKPVLRGKGDISTFIKNVVVPVATIGSSNFSRSTYFLGNDHNESDILWIDDDVLNRINNTNNQIYNDEILPNNYLSPSNNGVPIIVSATVNSLKKITLVII</sequence>
<accession>A0A4Q9XZE0</accession>
<dbReference type="Proteomes" id="UP000292648">
    <property type="component" value="Unassembled WGS sequence"/>
</dbReference>
<evidence type="ECO:0000313" key="2">
    <source>
        <dbReference type="Proteomes" id="UP000292648"/>
    </source>
</evidence>